<feature type="region of interest" description="Disordered" evidence="1">
    <location>
        <begin position="55"/>
        <end position="104"/>
    </location>
</feature>
<evidence type="ECO:0000256" key="1">
    <source>
        <dbReference type="SAM" id="MobiDB-lite"/>
    </source>
</evidence>
<accession>A0A6G1JFF7</accession>
<feature type="compositionally biased region" description="Basic and acidic residues" evidence="1">
    <location>
        <begin position="60"/>
        <end position="69"/>
    </location>
</feature>
<organism evidence="3 4">
    <name type="scientific">Lentithecium fluviatile CBS 122367</name>
    <dbReference type="NCBI Taxonomy" id="1168545"/>
    <lineage>
        <taxon>Eukaryota</taxon>
        <taxon>Fungi</taxon>
        <taxon>Dikarya</taxon>
        <taxon>Ascomycota</taxon>
        <taxon>Pezizomycotina</taxon>
        <taxon>Dothideomycetes</taxon>
        <taxon>Pleosporomycetidae</taxon>
        <taxon>Pleosporales</taxon>
        <taxon>Massarineae</taxon>
        <taxon>Lentitheciaceae</taxon>
        <taxon>Lentithecium</taxon>
    </lineage>
</organism>
<evidence type="ECO:0000256" key="2">
    <source>
        <dbReference type="SAM" id="SignalP"/>
    </source>
</evidence>
<sequence>MRSSILLASALAMGALAGPIDRRVLKTVKKVVATVEVDIGVKVDQNGVPYTTQTLTTHPVDGRHGDHKPTTCTSAKATSAPAVKPTTSAAPAPKTTSTTAPAAE</sequence>
<reference evidence="3" key="1">
    <citation type="journal article" date="2020" name="Stud. Mycol.">
        <title>101 Dothideomycetes genomes: a test case for predicting lifestyles and emergence of pathogens.</title>
        <authorList>
            <person name="Haridas S."/>
            <person name="Albert R."/>
            <person name="Binder M."/>
            <person name="Bloem J."/>
            <person name="Labutti K."/>
            <person name="Salamov A."/>
            <person name="Andreopoulos B."/>
            <person name="Baker S."/>
            <person name="Barry K."/>
            <person name="Bills G."/>
            <person name="Bluhm B."/>
            <person name="Cannon C."/>
            <person name="Castanera R."/>
            <person name="Culley D."/>
            <person name="Daum C."/>
            <person name="Ezra D."/>
            <person name="Gonzalez J."/>
            <person name="Henrissat B."/>
            <person name="Kuo A."/>
            <person name="Liang C."/>
            <person name="Lipzen A."/>
            <person name="Lutzoni F."/>
            <person name="Magnuson J."/>
            <person name="Mondo S."/>
            <person name="Nolan M."/>
            <person name="Ohm R."/>
            <person name="Pangilinan J."/>
            <person name="Park H.-J."/>
            <person name="Ramirez L."/>
            <person name="Alfaro M."/>
            <person name="Sun H."/>
            <person name="Tritt A."/>
            <person name="Yoshinaga Y."/>
            <person name="Zwiers L.-H."/>
            <person name="Turgeon B."/>
            <person name="Goodwin S."/>
            <person name="Spatafora J."/>
            <person name="Crous P."/>
            <person name="Grigoriev I."/>
        </authorList>
    </citation>
    <scope>NUCLEOTIDE SEQUENCE</scope>
    <source>
        <strain evidence="3">CBS 122367</strain>
    </source>
</reference>
<keyword evidence="2" id="KW-0732">Signal</keyword>
<gene>
    <name evidence="3" type="ORF">K458DRAFT_331657</name>
</gene>
<dbReference type="AlphaFoldDB" id="A0A6G1JFF7"/>
<feature type="chain" id="PRO_5026209874" evidence="2">
    <location>
        <begin position="18"/>
        <end position="104"/>
    </location>
</feature>
<feature type="compositionally biased region" description="Low complexity" evidence="1">
    <location>
        <begin position="73"/>
        <end position="104"/>
    </location>
</feature>
<evidence type="ECO:0000313" key="3">
    <source>
        <dbReference type="EMBL" id="KAF2688960.1"/>
    </source>
</evidence>
<protein>
    <submittedName>
        <fullName evidence="3">Uncharacterized protein</fullName>
    </submittedName>
</protein>
<name>A0A6G1JFF7_9PLEO</name>
<feature type="non-terminal residue" evidence="3">
    <location>
        <position position="104"/>
    </location>
</feature>
<feature type="signal peptide" evidence="2">
    <location>
        <begin position="1"/>
        <end position="17"/>
    </location>
</feature>
<dbReference type="Proteomes" id="UP000799291">
    <property type="component" value="Unassembled WGS sequence"/>
</dbReference>
<evidence type="ECO:0000313" key="4">
    <source>
        <dbReference type="Proteomes" id="UP000799291"/>
    </source>
</evidence>
<proteinExistence type="predicted"/>
<dbReference type="EMBL" id="MU005573">
    <property type="protein sequence ID" value="KAF2688960.1"/>
    <property type="molecule type" value="Genomic_DNA"/>
</dbReference>
<keyword evidence="4" id="KW-1185">Reference proteome</keyword>